<reference evidence="2" key="1">
    <citation type="submission" date="2009-11" db="EMBL/GenBank/DDBJ databases">
        <authorList>
            <consortium name="The Broad Institute Genome Sequencing Platform"/>
            <person name="Ward D."/>
            <person name="Feldgarden M."/>
            <person name="Earl A."/>
            <person name="Young S.K."/>
            <person name="Zeng Q."/>
            <person name="Koehrsen M."/>
            <person name="Alvarado L."/>
            <person name="Berlin A."/>
            <person name="Bochicchio J."/>
            <person name="Borenstein D."/>
            <person name="Chapman S.B."/>
            <person name="Chen Z."/>
            <person name="Engels R."/>
            <person name="Freedman E."/>
            <person name="Gellesch M."/>
            <person name="Goldberg J."/>
            <person name="Griggs A."/>
            <person name="Gujja S."/>
            <person name="Heilman E."/>
            <person name="Heiman D."/>
            <person name="Hepburn T."/>
            <person name="Howarth C."/>
            <person name="Jen D."/>
            <person name="Larson L."/>
            <person name="Lewis B."/>
            <person name="Mehta T."/>
            <person name="Park D."/>
            <person name="Pearson M."/>
            <person name="Roberts A."/>
            <person name="Saif S."/>
            <person name="Shea T."/>
            <person name="Shenoy N."/>
            <person name="Sisk P."/>
            <person name="Stolte C."/>
            <person name="Sykes S."/>
            <person name="Thomson T."/>
            <person name="Walk T."/>
            <person name="White J."/>
            <person name="Yandava C."/>
            <person name="Izard J."/>
            <person name="Baranova O.V."/>
            <person name="Blanton J.M."/>
            <person name="Tanner A.C."/>
            <person name="Dewhirst F.E."/>
            <person name="Haas B."/>
            <person name="Nusbaum C."/>
            <person name="Birren B."/>
        </authorList>
    </citation>
    <scope>NUCLEOTIDE SEQUENCE [LARGE SCALE GENOMIC DNA]</scope>
    <source>
        <strain evidence="2">1-1 BBBD Race 1</strain>
    </source>
</reference>
<sequence>MVDICQPSRENIRNRPAARTSALNWNTDTTNPPAPPRKDKGKGIDLQLRDQYEDELSDSDETPQNTNLPQHNNTPRQPISRYGIHNTQNIREPMYQPQFQQRQQPVPPPPFQHPQAFYPQYYQPPAVQQVKQVIIKEPGLFYDGNQFMKFLKHFERTANAFQATDYNKALQIGRFVRTEELKSKLEEMDGYDDCDWKKLRKEMVKMWGDLDNTIMYTTNDLINVAEQQARRGISDHQDFNTYLGKFTSILGYLVKNDSIKYKDPGLLFLIPFLRESQENIKRTLLYNGQLPTGKDGNTKAPQWNHLVAATETEVIRIEEHYKQLHNLEQELVELRKQVKALGLPPDYNPQLNCSEEPLEHVLEPAIETIHPVRNIAETKTEIPEPMMDVTETEPENYSQELVSEQAASTIQLPDTVVNQKSAKSNLMDMAMELKHIVIDILEFGPDSMDTAIGMDQEEILDQSVQQIKTLDCKPHQLINNYDSKIEDSYLTEVTQKDPQFPPTPETIWIEDINQPGSKCKDSLSPSLRCLNGHGERAWSLKF</sequence>
<evidence type="ECO:0000313" key="2">
    <source>
        <dbReference type="EMBL" id="OAV86870.1"/>
    </source>
</evidence>
<dbReference type="EnsemblFungi" id="PTTG_29690-t43_1">
    <property type="protein sequence ID" value="PTTG_29690-t43_1-p1"/>
    <property type="gene ID" value="PTTG_29690"/>
</dbReference>
<dbReference type="AlphaFoldDB" id="A0A180G2N6"/>
<dbReference type="STRING" id="630390.A0A180G2N6"/>
<evidence type="ECO:0008006" key="5">
    <source>
        <dbReference type="Google" id="ProtNLM"/>
    </source>
</evidence>
<keyword evidence="4" id="KW-1185">Reference proteome</keyword>
<dbReference type="PANTHER" id="PTHR33246">
    <property type="entry name" value="CCHC-TYPE DOMAIN-CONTAINING PROTEIN"/>
    <property type="match status" value="1"/>
</dbReference>
<feature type="compositionally biased region" description="Polar residues" evidence="1">
    <location>
        <begin position="21"/>
        <end position="31"/>
    </location>
</feature>
<reference evidence="3 4" key="3">
    <citation type="journal article" date="2017" name="G3 (Bethesda)">
        <title>Comparative analysis highlights variable genome content of wheat rusts and divergence of the mating loci.</title>
        <authorList>
            <person name="Cuomo C.A."/>
            <person name="Bakkeren G."/>
            <person name="Khalil H.B."/>
            <person name="Panwar V."/>
            <person name="Joly D."/>
            <person name="Linning R."/>
            <person name="Sakthikumar S."/>
            <person name="Song X."/>
            <person name="Adiconis X."/>
            <person name="Fan L."/>
            <person name="Goldberg J.M."/>
            <person name="Levin J.Z."/>
            <person name="Young S."/>
            <person name="Zeng Q."/>
            <person name="Anikster Y."/>
            <person name="Bruce M."/>
            <person name="Wang M."/>
            <person name="Yin C."/>
            <person name="McCallum B."/>
            <person name="Szabo L.J."/>
            <person name="Hulbert S."/>
            <person name="Chen X."/>
            <person name="Fellers J.P."/>
        </authorList>
    </citation>
    <scope>NUCLEOTIDE SEQUENCE</scope>
    <source>
        <strain evidence="3">isolate 1-1 / race 1 (BBBD)</strain>
        <strain evidence="4">Isolate 1-1 / race 1 (BBBD)</strain>
    </source>
</reference>
<dbReference type="PANTHER" id="PTHR33246:SF51">
    <property type="entry name" value="MYB_SANT-LIKE DOMAIN-CONTAINING PROTEIN"/>
    <property type="match status" value="1"/>
</dbReference>
<evidence type="ECO:0000313" key="4">
    <source>
        <dbReference type="Proteomes" id="UP000005240"/>
    </source>
</evidence>
<feature type="region of interest" description="Disordered" evidence="1">
    <location>
        <begin position="1"/>
        <end position="81"/>
    </location>
</feature>
<feature type="compositionally biased region" description="Acidic residues" evidence="1">
    <location>
        <begin position="52"/>
        <end position="61"/>
    </location>
</feature>
<evidence type="ECO:0000256" key="1">
    <source>
        <dbReference type="SAM" id="MobiDB-lite"/>
    </source>
</evidence>
<evidence type="ECO:0000313" key="3">
    <source>
        <dbReference type="EnsemblFungi" id="PTTG_29690-t43_1-p1"/>
    </source>
</evidence>
<name>A0A180G2N6_PUCT1</name>
<protein>
    <recommendedName>
        <fullName evidence="5">Retrotransposon gag domain-containing protein</fullName>
    </recommendedName>
</protein>
<dbReference type="Proteomes" id="UP000005240">
    <property type="component" value="Unassembled WGS sequence"/>
</dbReference>
<reference evidence="2" key="2">
    <citation type="submission" date="2016-05" db="EMBL/GenBank/DDBJ databases">
        <title>Comparative analysis highlights variable genome content of wheat rusts and divergence of the mating loci.</title>
        <authorList>
            <person name="Cuomo C.A."/>
            <person name="Bakkeren G."/>
            <person name="Szabo L."/>
            <person name="Khalil H."/>
            <person name="Joly D."/>
            <person name="Goldberg J."/>
            <person name="Young S."/>
            <person name="Zeng Q."/>
            <person name="Fellers J."/>
        </authorList>
    </citation>
    <scope>NUCLEOTIDE SEQUENCE [LARGE SCALE GENOMIC DNA]</scope>
    <source>
        <strain evidence="2">1-1 BBBD Race 1</strain>
    </source>
</reference>
<feature type="compositionally biased region" description="Basic and acidic residues" evidence="1">
    <location>
        <begin position="36"/>
        <end position="51"/>
    </location>
</feature>
<dbReference type="OrthoDB" id="10355652at2759"/>
<dbReference type="EMBL" id="ADAS02000753">
    <property type="protein sequence ID" value="OAV86870.1"/>
    <property type="molecule type" value="Genomic_DNA"/>
</dbReference>
<organism evidence="2">
    <name type="scientific">Puccinia triticina (isolate 1-1 / race 1 (BBBD))</name>
    <name type="common">Brown leaf rust fungus</name>
    <dbReference type="NCBI Taxonomy" id="630390"/>
    <lineage>
        <taxon>Eukaryota</taxon>
        <taxon>Fungi</taxon>
        <taxon>Dikarya</taxon>
        <taxon>Basidiomycota</taxon>
        <taxon>Pucciniomycotina</taxon>
        <taxon>Pucciniomycetes</taxon>
        <taxon>Pucciniales</taxon>
        <taxon>Pucciniaceae</taxon>
        <taxon>Puccinia</taxon>
    </lineage>
</organism>
<reference evidence="3" key="4">
    <citation type="submission" date="2025-05" db="UniProtKB">
        <authorList>
            <consortium name="EnsemblFungi"/>
        </authorList>
    </citation>
    <scope>IDENTIFICATION</scope>
    <source>
        <strain evidence="3">isolate 1-1 / race 1 (BBBD)</strain>
    </source>
</reference>
<feature type="compositionally biased region" description="Polar residues" evidence="1">
    <location>
        <begin position="62"/>
        <end position="77"/>
    </location>
</feature>
<proteinExistence type="predicted"/>
<accession>A0A180G2N6</accession>
<gene>
    <name evidence="2" type="ORF">PTTG_29690</name>
</gene>
<dbReference type="VEuPathDB" id="FungiDB:PTTG_29690"/>